<evidence type="ECO:0000313" key="1">
    <source>
        <dbReference type="EMBL" id="SCY15323.1"/>
    </source>
</evidence>
<dbReference type="EMBL" id="FMUX01000004">
    <property type="protein sequence ID" value="SCY15323.1"/>
    <property type="molecule type" value="Genomic_DNA"/>
</dbReference>
<organism evidence="1 2">
    <name type="scientific">Desulfoluna spongiiphila</name>
    <dbReference type="NCBI Taxonomy" id="419481"/>
    <lineage>
        <taxon>Bacteria</taxon>
        <taxon>Pseudomonadati</taxon>
        <taxon>Thermodesulfobacteriota</taxon>
        <taxon>Desulfobacteria</taxon>
        <taxon>Desulfobacterales</taxon>
        <taxon>Desulfolunaceae</taxon>
        <taxon>Desulfoluna</taxon>
    </lineage>
</organism>
<name>A0A1G5DKL8_9BACT</name>
<proteinExistence type="predicted"/>
<keyword evidence="2" id="KW-1185">Reference proteome</keyword>
<reference evidence="1 2" key="1">
    <citation type="submission" date="2016-10" db="EMBL/GenBank/DDBJ databases">
        <authorList>
            <person name="de Groot N.N."/>
        </authorList>
    </citation>
    <scope>NUCLEOTIDE SEQUENCE [LARGE SCALE GENOMIC DNA]</scope>
    <source>
        <strain evidence="1 2">AA1</strain>
    </source>
</reference>
<dbReference type="PANTHER" id="PTHR38009:SF1">
    <property type="entry name" value="CONSERVED HYPOTHETICAL PHAGE TAIL PROTEIN"/>
    <property type="match status" value="1"/>
</dbReference>
<gene>
    <name evidence="1" type="ORF">SAMN05216233_104249</name>
</gene>
<dbReference type="RefSeq" id="WP_217640263.1">
    <property type="nucleotide sequence ID" value="NZ_FMUX01000004.1"/>
</dbReference>
<dbReference type="InterPro" id="IPR010667">
    <property type="entry name" value="Phage_T4_Gp19"/>
</dbReference>
<dbReference type="GO" id="GO:0005198">
    <property type="term" value="F:structural molecule activity"/>
    <property type="evidence" value="ECO:0007669"/>
    <property type="project" value="InterPro"/>
</dbReference>
<evidence type="ECO:0000313" key="2">
    <source>
        <dbReference type="Proteomes" id="UP000198870"/>
    </source>
</evidence>
<dbReference type="NCBIfam" id="TIGR02241">
    <property type="entry name" value="conserved hypothetical phage tail region protein"/>
    <property type="match status" value="1"/>
</dbReference>
<dbReference type="Proteomes" id="UP000198870">
    <property type="component" value="Unassembled WGS sequence"/>
</dbReference>
<accession>A0A1G5DKL8</accession>
<dbReference type="Pfam" id="PF06841">
    <property type="entry name" value="Phage_T4_gp19"/>
    <property type="match status" value="1"/>
</dbReference>
<dbReference type="STRING" id="419481.SAMN05216233_104249"/>
<dbReference type="InterPro" id="IPR011747">
    <property type="entry name" value="CHP02241"/>
</dbReference>
<dbReference type="AlphaFoldDB" id="A0A1G5DKL8"/>
<sequence length="166" mass="18320">MIGIPDAGLMSLPLGGMFGGALPASFHFRVVFSATQGATDTSFKEVGGIGSEMELEEVVEGGENRYVHRLPKGVRHPKLLLKRGVADVTSPLVIWCKSVFESGCHVALVPMPVLVYLLDENRLPVRGWFFANAYPVNWKMDPFNATGNEVAIEEIELSYNHMFRII</sequence>
<protein>
    <submittedName>
        <fullName evidence="1">Conserved hypothetical phage tail region protein</fullName>
    </submittedName>
</protein>
<dbReference type="PANTHER" id="PTHR38009">
    <property type="entry name" value="CONSERVED HYPOTHETICAL PHAGE TAIL PROTEIN"/>
    <property type="match status" value="1"/>
</dbReference>